<gene>
    <name evidence="2" type="ORF">P7K49_027978</name>
</gene>
<accession>A0ABQ9UBT9</accession>
<evidence type="ECO:0000256" key="1">
    <source>
        <dbReference type="SAM" id="MobiDB-lite"/>
    </source>
</evidence>
<feature type="compositionally biased region" description="Pro residues" evidence="1">
    <location>
        <begin position="76"/>
        <end position="86"/>
    </location>
</feature>
<name>A0ABQ9UBT9_SAGOE</name>
<evidence type="ECO:0000313" key="2">
    <source>
        <dbReference type="EMBL" id="KAK2094240.1"/>
    </source>
</evidence>
<reference evidence="2 3" key="1">
    <citation type="submission" date="2023-05" db="EMBL/GenBank/DDBJ databases">
        <title>B98-5 Cell Line De Novo Hybrid Assembly: An Optical Mapping Approach.</title>
        <authorList>
            <person name="Kananen K."/>
            <person name="Auerbach J.A."/>
            <person name="Kautto E."/>
            <person name="Blachly J.S."/>
        </authorList>
    </citation>
    <scope>NUCLEOTIDE SEQUENCE [LARGE SCALE GENOMIC DNA]</scope>
    <source>
        <strain evidence="2">B95-8</strain>
        <tissue evidence="2">Cell line</tissue>
    </source>
</reference>
<feature type="region of interest" description="Disordered" evidence="1">
    <location>
        <begin position="75"/>
        <end position="119"/>
    </location>
</feature>
<dbReference type="Proteomes" id="UP001266305">
    <property type="component" value="Unassembled WGS sequence"/>
</dbReference>
<dbReference type="EMBL" id="JASSZA010000014">
    <property type="protein sequence ID" value="KAK2094240.1"/>
    <property type="molecule type" value="Genomic_DNA"/>
</dbReference>
<feature type="compositionally biased region" description="Polar residues" evidence="1">
    <location>
        <begin position="106"/>
        <end position="119"/>
    </location>
</feature>
<evidence type="ECO:0000313" key="3">
    <source>
        <dbReference type="Proteomes" id="UP001266305"/>
    </source>
</evidence>
<proteinExistence type="predicted"/>
<comment type="caution">
    <text evidence="2">The sequence shown here is derived from an EMBL/GenBank/DDBJ whole genome shotgun (WGS) entry which is preliminary data.</text>
</comment>
<sequence>MNPEPPLHPPCLNPEPPLHPPCINPEPPLHPHCLNPELPCTRPASTLHPHCTHPTSPLNPRCTRAASALAAHYFPQPSPPPLPPQRLVPSFPNPKTSAFPHGLQGGQTAQSVRCTVRGQ</sequence>
<organism evidence="2 3">
    <name type="scientific">Saguinus oedipus</name>
    <name type="common">Cotton-top tamarin</name>
    <name type="synonym">Oedipomidas oedipus</name>
    <dbReference type="NCBI Taxonomy" id="9490"/>
    <lineage>
        <taxon>Eukaryota</taxon>
        <taxon>Metazoa</taxon>
        <taxon>Chordata</taxon>
        <taxon>Craniata</taxon>
        <taxon>Vertebrata</taxon>
        <taxon>Euteleostomi</taxon>
        <taxon>Mammalia</taxon>
        <taxon>Eutheria</taxon>
        <taxon>Euarchontoglires</taxon>
        <taxon>Primates</taxon>
        <taxon>Haplorrhini</taxon>
        <taxon>Platyrrhini</taxon>
        <taxon>Cebidae</taxon>
        <taxon>Callitrichinae</taxon>
        <taxon>Saguinus</taxon>
    </lineage>
</organism>
<keyword evidence="3" id="KW-1185">Reference proteome</keyword>
<protein>
    <submittedName>
        <fullName evidence="2">Uncharacterized protein</fullName>
    </submittedName>
</protein>